<evidence type="ECO:0000256" key="9">
    <source>
        <dbReference type="ARBA" id="ARBA00022692"/>
    </source>
</evidence>
<evidence type="ECO:0000256" key="2">
    <source>
        <dbReference type="ARBA" id="ARBA00005967"/>
    </source>
</evidence>
<accession>A0A0F4PF17</accession>
<keyword evidence="19 24" id="KW-1208">Phospholipid metabolism</keyword>
<keyword evidence="16 24" id="KW-0443">Lipid metabolism</keyword>
<feature type="binding site" evidence="23">
    <location>
        <position position="32"/>
    </location>
    <ligand>
        <name>a divalent metal cation</name>
        <dbReference type="ChEBI" id="CHEBI:60240"/>
    </ligand>
</feature>
<feature type="binding site" evidence="22">
    <location>
        <position position="32"/>
    </location>
    <ligand>
        <name>ATP</name>
        <dbReference type="ChEBI" id="CHEBI:30616"/>
    </ligand>
</feature>
<name>A0A0F4PF17_9GAMM</name>
<dbReference type="Pfam" id="PF01219">
    <property type="entry name" value="DAGK_prokar"/>
    <property type="match status" value="1"/>
</dbReference>
<evidence type="ECO:0000256" key="8">
    <source>
        <dbReference type="ARBA" id="ARBA00022679"/>
    </source>
</evidence>
<proteinExistence type="inferred from homology"/>
<dbReference type="Proteomes" id="UP000033664">
    <property type="component" value="Unassembled WGS sequence"/>
</dbReference>
<keyword evidence="7 24" id="KW-0997">Cell inner membrane</keyword>
<evidence type="ECO:0000256" key="6">
    <source>
        <dbReference type="ARBA" id="ARBA00022516"/>
    </source>
</evidence>
<dbReference type="OrthoDB" id="9796011at2"/>
<evidence type="ECO:0000256" key="15">
    <source>
        <dbReference type="ARBA" id="ARBA00022989"/>
    </source>
</evidence>
<feature type="binding site" evidence="21">
    <location>
        <position position="102"/>
    </location>
    <ligand>
        <name>substrate</name>
    </ligand>
</feature>
<dbReference type="GO" id="GO:0046872">
    <property type="term" value="F:metal ion binding"/>
    <property type="evidence" value="ECO:0007669"/>
    <property type="project" value="UniProtKB-KW"/>
</dbReference>
<dbReference type="InterPro" id="IPR033718">
    <property type="entry name" value="DAGK_prok"/>
</dbReference>
<evidence type="ECO:0000256" key="16">
    <source>
        <dbReference type="ARBA" id="ARBA00023098"/>
    </source>
</evidence>
<comment type="subcellular location">
    <subcellularLocation>
        <location evidence="1 24">Cell inner membrane</location>
        <topology evidence="1 24">Multi-pass membrane protein</topology>
    </subcellularLocation>
</comment>
<dbReference type="CDD" id="cd14264">
    <property type="entry name" value="DAGK_IM"/>
    <property type="match status" value="1"/>
</dbReference>
<evidence type="ECO:0000313" key="26">
    <source>
        <dbReference type="Proteomes" id="UP000033664"/>
    </source>
</evidence>
<feature type="binding site" evidence="22">
    <location>
        <position position="13"/>
    </location>
    <ligand>
        <name>ATP</name>
        <dbReference type="ChEBI" id="CHEBI:30616"/>
    </ligand>
</feature>
<evidence type="ECO:0000256" key="19">
    <source>
        <dbReference type="ARBA" id="ARBA00023264"/>
    </source>
</evidence>
<feature type="binding site" evidence="22">
    <location>
        <begin position="98"/>
        <end position="99"/>
    </location>
    <ligand>
        <name>ATP</name>
        <dbReference type="ChEBI" id="CHEBI:30616"/>
    </ligand>
</feature>
<feature type="binding site" evidence="21">
    <location>
        <position position="13"/>
    </location>
    <ligand>
        <name>substrate</name>
    </ligand>
</feature>
<dbReference type="GO" id="GO:0005524">
    <property type="term" value="F:ATP binding"/>
    <property type="evidence" value="ECO:0007669"/>
    <property type="project" value="UniProtKB-KW"/>
</dbReference>
<feature type="transmembrane region" description="Helical" evidence="24">
    <location>
        <begin position="100"/>
        <end position="124"/>
    </location>
</feature>
<dbReference type="EMBL" id="JXXZ01000017">
    <property type="protein sequence ID" value="KJY96427.1"/>
    <property type="molecule type" value="Genomic_DNA"/>
</dbReference>
<dbReference type="GO" id="GO:0006654">
    <property type="term" value="P:phosphatidic acid biosynthetic process"/>
    <property type="evidence" value="ECO:0007669"/>
    <property type="project" value="InterPro"/>
</dbReference>
<dbReference type="GO" id="GO:0005886">
    <property type="term" value="C:plasma membrane"/>
    <property type="evidence" value="ECO:0007669"/>
    <property type="project" value="UniProtKB-SubCell"/>
</dbReference>
<dbReference type="AlphaFoldDB" id="A0A0F4PF17"/>
<keyword evidence="13 22" id="KW-0067">ATP-binding</keyword>
<evidence type="ECO:0000256" key="3">
    <source>
        <dbReference type="ARBA" id="ARBA00012133"/>
    </source>
</evidence>
<evidence type="ECO:0000256" key="1">
    <source>
        <dbReference type="ARBA" id="ARBA00004429"/>
    </source>
</evidence>
<dbReference type="PANTHER" id="PTHR34299:SF1">
    <property type="entry name" value="DIACYLGLYCEROL KINASE"/>
    <property type="match status" value="1"/>
</dbReference>
<dbReference type="PANTHER" id="PTHR34299">
    <property type="entry name" value="DIACYLGLYCEROL KINASE"/>
    <property type="match status" value="1"/>
</dbReference>
<organism evidence="25 26">
    <name type="scientific">Pseudoalteromonas ruthenica</name>
    <dbReference type="NCBI Taxonomy" id="151081"/>
    <lineage>
        <taxon>Bacteria</taxon>
        <taxon>Pseudomonadati</taxon>
        <taxon>Pseudomonadota</taxon>
        <taxon>Gammaproteobacteria</taxon>
        <taxon>Alteromonadales</taxon>
        <taxon>Pseudoalteromonadaceae</taxon>
        <taxon>Pseudoalteromonas</taxon>
    </lineage>
</organism>
<sequence length="128" mass="14019">MTSLKLNGQGLGRIVKALRCTYWGLKAAYKGEAAFRQELALAFILFPISFFIADTAMHWLALIVVILLVLVVELLNSAIEALTDRVSTELHILSGRAKDMGSAAVSLALLIAALVWGVSIYQAVRPYW</sequence>
<comment type="cofactor">
    <cofactor evidence="23">
        <name>Mg(2+)</name>
        <dbReference type="ChEBI" id="CHEBI:18420"/>
    </cofactor>
    <text evidence="23">Mn(2+), Zn(2+), Cd(2+) and Co(2+) support activity to lesser extents.</text>
</comment>
<evidence type="ECO:0000256" key="7">
    <source>
        <dbReference type="ARBA" id="ARBA00022519"/>
    </source>
</evidence>
<feature type="binding site" evidence="21">
    <location>
        <position position="73"/>
    </location>
    <ligand>
        <name>substrate</name>
    </ligand>
</feature>
<keyword evidence="9 24" id="KW-0812">Transmembrane</keyword>
<evidence type="ECO:0000256" key="20">
    <source>
        <dbReference type="PIRSR" id="PIRSR600829-1"/>
    </source>
</evidence>
<dbReference type="Gene3D" id="1.10.287.3610">
    <property type="match status" value="1"/>
</dbReference>
<feature type="active site" description="Proton acceptor" evidence="20">
    <location>
        <position position="73"/>
    </location>
</feature>
<evidence type="ECO:0000256" key="14">
    <source>
        <dbReference type="ARBA" id="ARBA00022842"/>
    </source>
</evidence>
<evidence type="ECO:0000256" key="22">
    <source>
        <dbReference type="PIRSR" id="PIRSR600829-3"/>
    </source>
</evidence>
<comment type="catalytic activity">
    <reaction evidence="24">
        <text>a 1,2-diacyl-sn-glycerol + ATP = a 1,2-diacyl-sn-glycero-3-phosphate + ADP + H(+)</text>
        <dbReference type="Rhea" id="RHEA:10272"/>
        <dbReference type="ChEBI" id="CHEBI:15378"/>
        <dbReference type="ChEBI" id="CHEBI:17815"/>
        <dbReference type="ChEBI" id="CHEBI:30616"/>
        <dbReference type="ChEBI" id="CHEBI:58608"/>
        <dbReference type="ChEBI" id="CHEBI:456216"/>
        <dbReference type="EC" id="2.7.1.107"/>
    </reaction>
</comment>
<keyword evidence="12 24" id="KW-0418">Kinase</keyword>
<evidence type="ECO:0000256" key="23">
    <source>
        <dbReference type="PIRSR" id="PIRSR600829-4"/>
    </source>
</evidence>
<feature type="binding site" evidence="21">
    <location>
        <begin position="34"/>
        <end position="38"/>
    </location>
    <ligand>
        <name>substrate</name>
    </ligand>
</feature>
<keyword evidence="5" id="KW-1003">Cell membrane</keyword>
<comment type="similarity">
    <text evidence="2 24">Belongs to the bacterial diacylglycerol kinase family.</text>
</comment>
<keyword evidence="17 24" id="KW-0472">Membrane</keyword>
<evidence type="ECO:0000256" key="11">
    <source>
        <dbReference type="ARBA" id="ARBA00022741"/>
    </source>
</evidence>
<evidence type="ECO:0000256" key="10">
    <source>
        <dbReference type="ARBA" id="ARBA00022723"/>
    </source>
</evidence>
<keyword evidence="18" id="KW-0594">Phospholipid biosynthesis</keyword>
<dbReference type="eggNOG" id="COG0818">
    <property type="taxonomic scope" value="Bacteria"/>
</dbReference>
<dbReference type="InterPro" id="IPR000829">
    <property type="entry name" value="DAGK"/>
</dbReference>
<keyword evidence="10 23" id="KW-0479">Metal-binding</keyword>
<dbReference type="PATRIC" id="fig|151081.8.peg.3809"/>
<keyword evidence="26" id="KW-1185">Reference proteome</keyword>
<dbReference type="InterPro" id="IPR036945">
    <property type="entry name" value="DAGK_sf"/>
</dbReference>
<feature type="binding site" evidence="23">
    <location>
        <position position="80"/>
    </location>
    <ligand>
        <name>a divalent metal cation</name>
        <dbReference type="ChEBI" id="CHEBI:60240"/>
    </ligand>
</feature>
<evidence type="ECO:0000256" key="5">
    <source>
        <dbReference type="ARBA" id="ARBA00022475"/>
    </source>
</evidence>
<feature type="binding site" evidence="22">
    <location>
        <begin position="89"/>
        <end position="91"/>
    </location>
    <ligand>
        <name>ATP</name>
        <dbReference type="ChEBI" id="CHEBI:30616"/>
    </ligand>
</feature>
<keyword evidence="11 22" id="KW-0547">Nucleotide-binding</keyword>
<keyword evidence="8 24" id="KW-0808">Transferase</keyword>
<dbReference type="EC" id="2.7.1.107" evidence="3 24"/>
<evidence type="ECO:0000256" key="24">
    <source>
        <dbReference type="RuleBase" id="RU363065"/>
    </source>
</evidence>
<dbReference type="RefSeq" id="WP_045980698.1">
    <property type="nucleotide sequence ID" value="NZ_JXXY01000033.1"/>
</dbReference>
<comment type="function">
    <text evidence="24">Catalyzes the ATP-dependent phosphorylation of sn-l,2-diacylglycerol (DAG) to phosphatidic acid. Involved in the recycling of diacylglycerol produced as a by-product during membrane-derived oligosaccharide (MDO) biosynthesis.</text>
</comment>
<comment type="caution">
    <text evidence="25">The sequence shown here is derived from an EMBL/GenBank/DDBJ whole genome shotgun (WGS) entry which is preliminary data.</text>
</comment>
<keyword evidence="14 23" id="KW-0460">Magnesium</keyword>
<dbReference type="GO" id="GO:0004143">
    <property type="term" value="F:ATP-dependent diacylglycerol kinase activity"/>
    <property type="evidence" value="ECO:0007669"/>
    <property type="project" value="UniProtKB-EC"/>
</dbReference>
<gene>
    <name evidence="25" type="ORF">TW72_16950</name>
</gene>
<evidence type="ECO:0000256" key="21">
    <source>
        <dbReference type="PIRSR" id="PIRSR600829-2"/>
    </source>
</evidence>
<feature type="transmembrane region" description="Helical" evidence="24">
    <location>
        <begin position="33"/>
        <end position="53"/>
    </location>
</feature>
<feature type="transmembrane region" description="Helical" evidence="24">
    <location>
        <begin position="59"/>
        <end position="79"/>
    </location>
</feature>
<keyword evidence="15 24" id="KW-1133">Transmembrane helix</keyword>
<evidence type="ECO:0000256" key="13">
    <source>
        <dbReference type="ARBA" id="ARBA00022840"/>
    </source>
</evidence>
<evidence type="ECO:0000256" key="12">
    <source>
        <dbReference type="ARBA" id="ARBA00022777"/>
    </source>
</evidence>
<reference evidence="25 26" key="1">
    <citation type="journal article" date="2015" name="BMC Genomics">
        <title>Genome mining reveals unlocked bioactive potential of marine Gram-negative bacteria.</title>
        <authorList>
            <person name="Machado H."/>
            <person name="Sonnenschein E.C."/>
            <person name="Melchiorsen J."/>
            <person name="Gram L."/>
        </authorList>
    </citation>
    <scope>NUCLEOTIDE SEQUENCE [LARGE SCALE GENOMIC DNA]</scope>
    <source>
        <strain evidence="25 26">S3137</strain>
    </source>
</reference>
<protein>
    <recommendedName>
        <fullName evidence="4 24">Diacylglycerol kinase</fullName>
        <ecNumber evidence="3 24">2.7.1.107</ecNumber>
    </recommendedName>
</protein>
<evidence type="ECO:0000256" key="17">
    <source>
        <dbReference type="ARBA" id="ARBA00023136"/>
    </source>
</evidence>
<dbReference type="GeneID" id="58230186"/>
<keyword evidence="6" id="KW-0444">Lipid biosynthesis</keyword>
<evidence type="ECO:0000256" key="18">
    <source>
        <dbReference type="ARBA" id="ARBA00023209"/>
    </source>
</evidence>
<evidence type="ECO:0000313" key="25">
    <source>
        <dbReference type="EMBL" id="KJY96427.1"/>
    </source>
</evidence>
<feature type="binding site" evidence="22">
    <location>
        <position position="80"/>
    </location>
    <ligand>
        <name>ATP</name>
        <dbReference type="ChEBI" id="CHEBI:30616"/>
    </ligand>
</feature>
<evidence type="ECO:0000256" key="4">
    <source>
        <dbReference type="ARBA" id="ARBA00017575"/>
    </source>
</evidence>